<evidence type="ECO:0008006" key="5">
    <source>
        <dbReference type="Google" id="ProtNLM"/>
    </source>
</evidence>
<feature type="compositionally biased region" description="Polar residues" evidence="2">
    <location>
        <begin position="142"/>
        <end position="158"/>
    </location>
</feature>
<dbReference type="PANTHER" id="PTHR12821">
    <property type="entry name" value="BYSTIN"/>
    <property type="match status" value="1"/>
</dbReference>
<dbReference type="AlphaFoldDB" id="A0A671LXJ7"/>
<feature type="region of interest" description="Disordered" evidence="2">
    <location>
        <begin position="1"/>
        <end position="43"/>
    </location>
</feature>
<dbReference type="GO" id="GO:0005730">
    <property type="term" value="C:nucleolus"/>
    <property type="evidence" value="ECO:0007669"/>
    <property type="project" value="TreeGrafter"/>
</dbReference>
<dbReference type="GO" id="GO:0005737">
    <property type="term" value="C:cytoplasm"/>
    <property type="evidence" value="ECO:0007669"/>
    <property type="project" value="TreeGrafter"/>
</dbReference>
<protein>
    <recommendedName>
        <fullName evidence="5">Bystin-like</fullName>
    </recommendedName>
</protein>
<evidence type="ECO:0000256" key="1">
    <source>
        <dbReference type="ARBA" id="ARBA00007114"/>
    </source>
</evidence>
<accession>A0A671LXJ7</accession>
<dbReference type="InterPro" id="IPR007955">
    <property type="entry name" value="Bystin"/>
</dbReference>
<reference evidence="3" key="1">
    <citation type="submission" date="2025-08" db="UniProtKB">
        <authorList>
            <consortium name="Ensembl"/>
        </authorList>
    </citation>
    <scope>IDENTIFICATION</scope>
</reference>
<dbReference type="GO" id="GO:0030515">
    <property type="term" value="F:snoRNA binding"/>
    <property type="evidence" value="ECO:0007669"/>
    <property type="project" value="TreeGrafter"/>
</dbReference>
<evidence type="ECO:0000313" key="3">
    <source>
        <dbReference type="Ensembl" id="ENSSANP00000025232.1"/>
    </source>
</evidence>
<evidence type="ECO:0000256" key="2">
    <source>
        <dbReference type="SAM" id="MobiDB-lite"/>
    </source>
</evidence>
<reference evidence="3" key="2">
    <citation type="submission" date="2025-09" db="UniProtKB">
        <authorList>
            <consortium name="Ensembl"/>
        </authorList>
    </citation>
    <scope>IDENTIFICATION</scope>
</reference>
<dbReference type="PANTHER" id="PTHR12821:SF0">
    <property type="entry name" value="BYSTIN"/>
    <property type="match status" value="1"/>
</dbReference>
<proteinExistence type="inferred from homology"/>
<name>A0A671LXJ7_9TELE</name>
<dbReference type="Ensembl" id="ENSSANT00000026875.1">
    <property type="protein sequence ID" value="ENSSANP00000025232.1"/>
    <property type="gene ID" value="ENSSANG00000013030.1"/>
</dbReference>
<feature type="region of interest" description="Disordered" evidence="2">
    <location>
        <begin position="55"/>
        <end position="172"/>
    </location>
</feature>
<organism evidence="3 4">
    <name type="scientific">Sinocyclocheilus anshuiensis</name>
    <dbReference type="NCBI Taxonomy" id="1608454"/>
    <lineage>
        <taxon>Eukaryota</taxon>
        <taxon>Metazoa</taxon>
        <taxon>Chordata</taxon>
        <taxon>Craniata</taxon>
        <taxon>Vertebrata</taxon>
        <taxon>Euteleostomi</taxon>
        <taxon>Actinopterygii</taxon>
        <taxon>Neopterygii</taxon>
        <taxon>Teleostei</taxon>
        <taxon>Ostariophysi</taxon>
        <taxon>Cypriniformes</taxon>
        <taxon>Cyprinidae</taxon>
        <taxon>Cyprininae</taxon>
        <taxon>Sinocyclocheilus</taxon>
    </lineage>
</organism>
<dbReference type="GO" id="GO:0006364">
    <property type="term" value="P:rRNA processing"/>
    <property type="evidence" value="ECO:0007669"/>
    <property type="project" value="TreeGrafter"/>
</dbReference>
<feature type="compositionally biased region" description="Polar residues" evidence="2">
    <location>
        <begin position="126"/>
        <end position="135"/>
    </location>
</feature>
<evidence type="ECO:0000313" key="4">
    <source>
        <dbReference type="Proteomes" id="UP000472260"/>
    </source>
</evidence>
<dbReference type="GO" id="GO:0030688">
    <property type="term" value="C:preribosome, small subunit precursor"/>
    <property type="evidence" value="ECO:0007669"/>
    <property type="project" value="TreeGrafter"/>
</dbReference>
<keyword evidence="4" id="KW-1185">Reference proteome</keyword>
<sequence>MPKVKKSSGALSLADQILQGDAVRSSGRLKNRSRSRSEEEQEYVDEKLSRKILQQARIQQQQLQSELGLTPDTRRPPATRLGPSAQDGDSDDEWPALGDDAAEETGGEVDVDPEDEKAIEMFMNKNPPSCRNTAAGNFPKPSRSSRLSPTGSRCCTSLSRRRGRPPPCTRPPGQRSRLFIPLYILKVCSYFIHTDLYSISLLKTL</sequence>
<comment type="similarity">
    <text evidence="1">Belongs to the bystin family.</text>
</comment>
<feature type="compositionally biased region" description="Low complexity" evidence="2">
    <location>
        <begin position="55"/>
        <end position="69"/>
    </location>
</feature>
<feature type="compositionally biased region" description="Acidic residues" evidence="2">
    <location>
        <begin position="88"/>
        <end position="117"/>
    </location>
</feature>
<dbReference type="Proteomes" id="UP000472260">
    <property type="component" value="Unassembled WGS sequence"/>
</dbReference>